<evidence type="ECO:0000313" key="4">
    <source>
        <dbReference type="EMBL" id="KAF9953120.1"/>
    </source>
</evidence>
<comment type="caution">
    <text evidence="4">The sequence shown here is derived from an EMBL/GenBank/DDBJ whole genome shotgun (WGS) entry which is preliminary data.</text>
</comment>
<dbReference type="PROSITE" id="PS50082">
    <property type="entry name" value="WD_REPEATS_2"/>
    <property type="match status" value="2"/>
</dbReference>
<evidence type="ECO:0000256" key="1">
    <source>
        <dbReference type="PROSITE-ProRule" id="PRU00221"/>
    </source>
</evidence>
<dbReference type="Pfam" id="PF00400">
    <property type="entry name" value="WD40"/>
    <property type="match status" value="1"/>
</dbReference>
<dbReference type="InterPro" id="IPR015943">
    <property type="entry name" value="WD40/YVTN_repeat-like_dom_sf"/>
</dbReference>
<keyword evidence="5" id="KW-1185">Reference proteome</keyword>
<dbReference type="InterPro" id="IPR052779">
    <property type="entry name" value="WDR62"/>
</dbReference>
<feature type="compositionally biased region" description="Polar residues" evidence="2">
    <location>
        <begin position="432"/>
        <end position="447"/>
    </location>
</feature>
<evidence type="ECO:0000313" key="5">
    <source>
        <dbReference type="Proteomes" id="UP000738359"/>
    </source>
</evidence>
<feature type="compositionally biased region" description="Polar residues" evidence="2">
    <location>
        <begin position="725"/>
        <end position="740"/>
    </location>
</feature>
<dbReference type="AlphaFoldDB" id="A0A9P6IYD4"/>
<protein>
    <submittedName>
        <fullName evidence="4">Mitogen-activated protein kinase binding protein 1</fullName>
    </submittedName>
</protein>
<name>A0A9P6IYD4_MORAP</name>
<evidence type="ECO:0000259" key="3">
    <source>
        <dbReference type="Pfam" id="PF23760"/>
    </source>
</evidence>
<feature type="compositionally biased region" description="Basic and acidic residues" evidence="2">
    <location>
        <begin position="887"/>
        <end position="899"/>
    </location>
</feature>
<dbReference type="PANTHER" id="PTHR45589">
    <property type="entry name" value="WD REPEAT DOMAIN 62, ISOFORM G"/>
    <property type="match status" value="1"/>
</dbReference>
<feature type="compositionally biased region" description="Low complexity" evidence="2">
    <location>
        <begin position="479"/>
        <end position="489"/>
    </location>
</feature>
<dbReference type="EMBL" id="JAAAHY010001066">
    <property type="protein sequence ID" value="KAF9953120.1"/>
    <property type="molecule type" value="Genomic_DNA"/>
</dbReference>
<dbReference type="Pfam" id="PF23760">
    <property type="entry name" value="Beta-prop_DCAF12"/>
    <property type="match status" value="1"/>
</dbReference>
<evidence type="ECO:0000256" key="2">
    <source>
        <dbReference type="SAM" id="MobiDB-lite"/>
    </source>
</evidence>
<keyword evidence="1" id="KW-0853">WD repeat</keyword>
<feature type="compositionally biased region" description="Low complexity" evidence="2">
    <location>
        <begin position="448"/>
        <end position="457"/>
    </location>
</feature>
<keyword evidence="4" id="KW-0808">Transferase</keyword>
<feature type="compositionally biased region" description="Polar residues" evidence="2">
    <location>
        <begin position="508"/>
        <end position="521"/>
    </location>
</feature>
<dbReference type="InterPro" id="IPR056151">
    <property type="entry name" value="Beta-prop_DCAF12"/>
</dbReference>
<accession>A0A9P6IYD4</accession>
<dbReference type="InterPro" id="IPR036322">
    <property type="entry name" value="WD40_repeat_dom_sf"/>
</dbReference>
<gene>
    <name evidence="4" type="primary">WDR62</name>
    <name evidence="4" type="ORF">BGZ70_000356</name>
</gene>
<reference evidence="4" key="1">
    <citation type="journal article" date="2020" name="Fungal Divers.">
        <title>Resolving the Mortierellaceae phylogeny through synthesis of multi-gene phylogenetics and phylogenomics.</title>
        <authorList>
            <person name="Vandepol N."/>
            <person name="Liber J."/>
            <person name="Desiro A."/>
            <person name="Na H."/>
            <person name="Kennedy M."/>
            <person name="Barry K."/>
            <person name="Grigoriev I.V."/>
            <person name="Miller A.N."/>
            <person name="O'Donnell K."/>
            <person name="Stajich J.E."/>
            <person name="Bonito G."/>
        </authorList>
    </citation>
    <scope>NUCLEOTIDE SEQUENCE</scope>
    <source>
        <strain evidence="4">CK1249</strain>
    </source>
</reference>
<sequence length="1138" mass="122189">MQSYPEAMYFIQTVPESQDGLDPGFNTVPMECGVRTVKLSADGRFLASGDKGGNLRVHALSTLEKLTYQEAHDTEILAIDFTNPADKEVPLLVATAGRDRLLHVFDVMNDFALMQTLDDHSSSITCIQFTADGSRMMSCGADKSIIFRSCHKVEEGIAYQPYHQAPGRATFYDMVLHHPSQTMAVVSGDRRFNVFALDSGKAIKSFKAETKGEDLTAGMAEICSMTHVSLDPSGTIAAASGSDKSIRIYDLLHGTCLAHMICHSELVTGVQFISECNRIVSTSADGCILVWRLSRDIVRRIHARVQESVTVPSYIQLKSTEVLSSPNLRAIGASPRAMRIKKSTDKLTERLASYASETSGTSRRNSTTSMMSDDFDLRSEDNMDNWNERQQEEPNESCLEEALQQSFTPVTVEKTARTAGTRPRVAAGTPRTPASRSRQSTVSQPATSKSQRSSSRSGVHQPELPLWNRHIVKKERIPESPASSAKSSRPPSPRQRSAKTVIKGKWLATTNARPRATSLTVPNERVVHPNHDKAKARAADAERHSLSDHASSRKPSALAEDDEPEDELSEETESGFEDGLGFAPQSPQQQSRSTKDAKDSKSCLSSGAQHAGATASGAHSRARTTDDALLSRATDGESYQQDQLHNEDEDEPMEGDLARDGDDEEGEEDESISETGSEPECSSPLQRHNYASTDKGSSYPGGTLGKSASFQEGELPLSPVGGGVSQSASPTARVTSMMLSSSQGRRSLSAKFLTAHAAAVMLGLTQRAMQESPPASASATDSVESLPLEVGSACVTPKPHRSSSGPMVVTDSRNNDELQSSPVGLSDVTPWNEGSLSRARTGGEPSLEERLNPHLLNMVAMKRKQRNLGSIPLGQRLSQDTFTQDVASREDGESLEHEAQSIQARGGASPSGLSVPDDYASEVARTRKRLVELGFLTSPGGTQGLPSSEGASNMVATGSIEGGPLSASLSPQPRRGKQEQGSEYKQGVLASPATVHSPGSSHSTTGEVTLSDCSVLDVTRGDIIVSLDPSTAANSISSGLDMQTGRGRADSGGEESLQDALEMITGMIARRVKEANCATAAINGDDAAEQIIKTKEWLKEAREGLLRLVGETQGQLWVLENKSATVSEPFQRSLNHGP</sequence>
<feature type="compositionally biased region" description="Low complexity" evidence="2">
    <location>
        <begin position="356"/>
        <end position="372"/>
    </location>
</feature>
<feature type="compositionally biased region" description="Polar residues" evidence="2">
    <location>
        <begin position="683"/>
        <end position="696"/>
    </location>
</feature>
<dbReference type="SMART" id="SM00320">
    <property type="entry name" value="WD40"/>
    <property type="match status" value="5"/>
</dbReference>
<feature type="region of interest" description="Disordered" evidence="2">
    <location>
        <begin position="406"/>
        <end position="740"/>
    </location>
</feature>
<dbReference type="Gene3D" id="2.130.10.10">
    <property type="entry name" value="YVTN repeat-like/Quinoprotein amine dehydrogenase"/>
    <property type="match status" value="2"/>
</dbReference>
<feature type="compositionally biased region" description="Acidic residues" evidence="2">
    <location>
        <begin position="559"/>
        <end position="576"/>
    </location>
</feature>
<feature type="region of interest" description="Disordered" evidence="2">
    <location>
        <begin position="936"/>
        <end position="985"/>
    </location>
</feature>
<dbReference type="SUPFAM" id="SSF50978">
    <property type="entry name" value="WD40 repeat-like"/>
    <property type="match status" value="1"/>
</dbReference>
<feature type="region of interest" description="Disordered" evidence="2">
    <location>
        <begin position="870"/>
        <end position="917"/>
    </location>
</feature>
<dbReference type="OrthoDB" id="6252103at2759"/>
<feature type="region of interest" description="Disordered" evidence="2">
    <location>
        <begin position="793"/>
        <end position="848"/>
    </location>
</feature>
<dbReference type="PANTHER" id="PTHR45589:SF1">
    <property type="entry name" value="WD REPEAT DOMAIN 62, ISOFORM G"/>
    <property type="match status" value="1"/>
</dbReference>
<feature type="compositionally biased region" description="Polar residues" evidence="2">
    <location>
        <begin position="944"/>
        <end position="956"/>
    </location>
</feature>
<keyword evidence="4" id="KW-0418">Kinase</keyword>
<feature type="compositionally biased region" description="Acidic residues" evidence="2">
    <location>
        <begin position="661"/>
        <end position="672"/>
    </location>
</feature>
<dbReference type="Proteomes" id="UP000738359">
    <property type="component" value="Unassembled WGS sequence"/>
</dbReference>
<feature type="compositionally biased region" description="Basic and acidic residues" evidence="2">
    <location>
        <begin position="525"/>
        <end position="551"/>
    </location>
</feature>
<feature type="compositionally biased region" description="Polar residues" evidence="2">
    <location>
        <begin position="876"/>
        <end position="886"/>
    </location>
</feature>
<proteinExistence type="predicted"/>
<feature type="domain" description="DDB1- and CUL4-associated factor 12 beta-propeller" evidence="3">
    <location>
        <begin position="215"/>
        <end position="327"/>
    </location>
</feature>
<feature type="repeat" description="WD" evidence="1">
    <location>
        <begin position="117"/>
        <end position="145"/>
    </location>
</feature>
<feature type="repeat" description="WD" evidence="1">
    <location>
        <begin position="260"/>
        <end position="294"/>
    </location>
</feature>
<dbReference type="InterPro" id="IPR001680">
    <property type="entry name" value="WD40_rpt"/>
</dbReference>
<organism evidence="4 5">
    <name type="scientific">Mortierella alpina</name>
    <name type="common">Oleaginous fungus</name>
    <name type="synonym">Mortierella renispora</name>
    <dbReference type="NCBI Taxonomy" id="64518"/>
    <lineage>
        <taxon>Eukaryota</taxon>
        <taxon>Fungi</taxon>
        <taxon>Fungi incertae sedis</taxon>
        <taxon>Mucoromycota</taxon>
        <taxon>Mortierellomycotina</taxon>
        <taxon>Mortierellomycetes</taxon>
        <taxon>Mortierellales</taxon>
        <taxon>Mortierellaceae</taxon>
        <taxon>Mortierella</taxon>
    </lineage>
</organism>
<feature type="region of interest" description="Disordered" evidence="2">
    <location>
        <begin position="351"/>
        <end position="381"/>
    </location>
</feature>
<dbReference type="GO" id="GO:0016301">
    <property type="term" value="F:kinase activity"/>
    <property type="evidence" value="ECO:0007669"/>
    <property type="project" value="UniProtKB-KW"/>
</dbReference>